<protein>
    <submittedName>
        <fullName evidence="2">Uncharacterized protein</fullName>
    </submittedName>
</protein>
<gene>
    <name evidence="2" type="ORF">HYH03_004274</name>
</gene>
<feature type="region of interest" description="Disordered" evidence="1">
    <location>
        <begin position="273"/>
        <end position="307"/>
    </location>
</feature>
<evidence type="ECO:0000313" key="2">
    <source>
        <dbReference type="EMBL" id="KAG2498016.1"/>
    </source>
</evidence>
<reference evidence="2" key="1">
    <citation type="journal article" date="2020" name="bioRxiv">
        <title>Comparative genomics of Chlamydomonas.</title>
        <authorList>
            <person name="Craig R.J."/>
            <person name="Hasan A.R."/>
            <person name="Ness R.W."/>
            <person name="Keightley P.D."/>
        </authorList>
    </citation>
    <scope>NUCLEOTIDE SEQUENCE</scope>
    <source>
        <strain evidence="2">CCAP 11/70</strain>
    </source>
</reference>
<keyword evidence="3" id="KW-1185">Reference proteome</keyword>
<accession>A0A835Y8K9</accession>
<feature type="compositionally biased region" description="Low complexity" evidence="1">
    <location>
        <begin position="274"/>
        <end position="284"/>
    </location>
</feature>
<proteinExistence type="predicted"/>
<comment type="caution">
    <text evidence="2">The sequence shown here is derived from an EMBL/GenBank/DDBJ whole genome shotgun (WGS) entry which is preliminary data.</text>
</comment>
<dbReference type="EMBL" id="JAEHOE010000012">
    <property type="protein sequence ID" value="KAG2498016.1"/>
    <property type="molecule type" value="Genomic_DNA"/>
</dbReference>
<dbReference type="AlphaFoldDB" id="A0A835Y8K9"/>
<evidence type="ECO:0000313" key="3">
    <source>
        <dbReference type="Proteomes" id="UP000612055"/>
    </source>
</evidence>
<dbReference type="Proteomes" id="UP000612055">
    <property type="component" value="Unassembled WGS sequence"/>
</dbReference>
<name>A0A835Y8K9_9CHLO</name>
<organism evidence="2 3">
    <name type="scientific">Edaphochlamys debaryana</name>
    <dbReference type="NCBI Taxonomy" id="47281"/>
    <lineage>
        <taxon>Eukaryota</taxon>
        <taxon>Viridiplantae</taxon>
        <taxon>Chlorophyta</taxon>
        <taxon>core chlorophytes</taxon>
        <taxon>Chlorophyceae</taxon>
        <taxon>CS clade</taxon>
        <taxon>Chlamydomonadales</taxon>
        <taxon>Chlamydomonadales incertae sedis</taxon>
        <taxon>Edaphochlamys</taxon>
    </lineage>
</organism>
<dbReference type="OrthoDB" id="534422at2759"/>
<sequence length="366" mass="40188">MCMLPKMQGDGLPDMLHYEVHRREQRGFDLHLHLRRQGRPRMPQDFDVSGAKAQPSAAQLHNMVQNDGSLEAAVVGALYGFHTALQLYNSSPRSQNFVVLTHGNSRILEYGIAMGSTTPDFAMVYHLPDGRVVRQQDPENHCWIYFKTERSDRVYLDVGSLPYGFGMMVSILDYLPDGTPEAQLRRMMPQLGAPACVLSREEVAQLEAQAEEVARHGSRLPPERRGVRKGYLADRRRFPVSSLPTPSAASDGPAVDPLSVVEGLLSEMRQEALAGEPGAEPGSGSRSGPGSGSAAAASSSARGERDRVEVAFRDGPLEEQAERAMGFFECAANNTTAVLQQGTYRRYPASLEMVRCFAPWVDLTAL</sequence>
<evidence type="ECO:0000256" key="1">
    <source>
        <dbReference type="SAM" id="MobiDB-lite"/>
    </source>
</evidence>
<feature type="compositionally biased region" description="Low complexity" evidence="1">
    <location>
        <begin position="292"/>
        <end position="301"/>
    </location>
</feature>